<sequence>MSSGQASQTSNELVVDEFLRTPYWDSSEAEARLLSADCTLEFPYAPPGMPKEFPPVKRRVLFDWLRRTVKNWTLVEVEKFLTKDTSRFWVESRTTADVTWGGPFSRKFDCTHIQLIVVENGKVSVARTWSDPLAYYLGAGMNLAVFNYSGKFDKVPAPRPEGIEPPKPADEKEAAALRQKLFSNFNWPEDDGTEQQHGTSDPQIFTPDFRVNMPFIPVGMQRMFDAGFAESVNEWMERTVVEWHEARASHVDEFLDPDVRIVETYGSIGKMQWDPNGAVSGYTQDYVIKIKLQNFQIAEFKEYLDPINKLITAGAPIQCFPFFY</sequence>
<dbReference type="SUPFAM" id="SSF54427">
    <property type="entry name" value="NTF2-like"/>
    <property type="match status" value="1"/>
</dbReference>
<keyword evidence="2" id="KW-1185">Reference proteome</keyword>
<organism evidence="1 2">
    <name type="scientific">Sporothrix curviconia</name>
    <dbReference type="NCBI Taxonomy" id="1260050"/>
    <lineage>
        <taxon>Eukaryota</taxon>
        <taxon>Fungi</taxon>
        <taxon>Dikarya</taxon>
        <taxon>Ascomycota</taxon>
        <taxon>Pezizomycotina</taxon>
        <taxon>Sordariomycetes</taxon>
        <taxon>Sordariomycetidae</taxon>
        <taxon>Ophiostomatales</taxon>
        <taxon>Ophiostomataceae</taxon>
        <taxon>Sporothrix</taxon>
    </lineage>
</organism>
<evidence type="ECO:0000313" key="1">
    <source>
        <dbReference type="EMBL" id="CAK7212780.1"/>
    </source>
</evidence>
<gene>
    <name evidence="1" type="ORF">SCUCBS95973_001582</name>
</gene>
<accession>A0ABP0B026</accession>
<proteinExistence type="predicted"/>
<name>A0ABP0B026_9PEZI</name>
<dbReference type="Proteomes" id="UP001642405">
    <property type="component" value="Unassembled WGS sequence"/>
</dbReference>
<comment type="caution">
    <text evidence="1">The sequence shown here is derived from an EMBL/GenBank/DDBJ whole genome shotgun (WGS) entry which is preliminary data.</text>
</comment>
<evidence type="ECO:0000313" key="2">
    <source>
        <dbReference type="Proteomes" id="UP001642405"/>
    </source>
</evidence>
<evidence type="ECO:0008006" key="3">
    <source>
        <dbReference type="Google" id="ProtNLM"/>
    </source>
</evidence>
<reference evidence="1 2" key="1">
    <citation type="submission" date="2024-01" db="EMBL/GenBank/DDBJ databases">
        <authorList>
            <person name="Allen C."/>
            <person name="Tagirdzhanova G."/>
        </authorList>
    </citation>
    <scope>NUCLEOTIDE SEQUENCE [LARGE SCALE GENOMIC DNA]</scope>
</reference>
<protein>
    <recommendedName>
        <fullName evidence="3">SnoaL-like domain-containing protein</fullName>
    </recommendedName>
</protein>
<dbReference type="Gene3D" id="3.10.450.50">
    <property type="match status" value="2"/>
</dbReference>
<dbReference type="EMBL" id="CAWUHB010000005">
    <property type="protein sequence ID" value="CAK7212780.1"/>
    <property type="molecule type" value="Genomic_DNA"/>
</dbReference>
<dbReference type="InterPro" id="IPR032710">
    <property type="entry name" value="NTF2-like_dom_sf"/>
</dbReference>